<evidence type="ECO:0000313" key="2">
    <source>
        <dbReference type="EMBL" id="TDC50694.1"/>
    </source>
</evidence>
<dbReference type="RefSeq" id="WP_131983484.1">
    <property type="nucleotide sequence ID" value="NZ_SMKL01000028.1"/>
</dbReference>
<feature type="chain" id="PRO_5039279606" description="Exo-alpha-sialidase" evidence="1">
    <location>
        <begin position="23"/>
        <end position="441"/>
    </location>
</feature>
<organism evidence="2 3">
    <name type="scientific">Jiangella ureilytica</name>
    <dbReference type="NCBI Taxonomy" id="2530374"/>
    <lineage>
        <taxon>Bacteria</taxon>
        <taxon>Bacillati</taxon>
        <taxon>Actinomycetota</taxon>
        <taxon>Actinomycetes</taxon>
        <taxon>Jiangellales</taxon>
        <taxon>Jiangellaceae</taxon>
        <taxon>Jiangella</taxon>
    </lineage>
</organism>
<dbReference type="SUPFAM" id="SSF50939">
    <property type="entry name" value="Sialidases"/>
    <property type="match status" value="1"/>
</dbReference>
<name>A0A4R4RMN2_9ACTN</name>
<feature type="signal peptide" evidence="1">
    <location>
        <begin position="1"/>
        <end position="22"/>
    </location>
</feature>
<comment type="caution">
    <text evidence="2">The sequence shown here is derived from an EMBL/GenBank/DDBJ whole genome shotgun (WGS) entry which is preliminary data.</text>
</comment>
<evidence type="ECO:0000313" key="3">
    <source>
        <dbReference type="Proteomes" id="UP000295621"/>
    </source>
</evidence>
<reference evidence="2 3" key="1">
    <citation type="submission" date="2019-02" db="EMBL/GenBank/DDBJ databases">
        <title>Draft genome sequences of novel Actinobacteria.</title>
        <authorList>
            <person name="Sahin N."/>
            <person name="Ay H."/>
            <person name="Saygin H."/>
        </authorList>
    </citation>
    <scope>NUCLEOTIDE SEQUENCE [LARGE SCALE GENOMIC DNA]</scope>
    <source>
        <strain evidence="2 3">KC603</strain>
    </source>
</reference>
<dbReference type="EMBL" id="SMKL01000028">
    <property type="protein sequence ID" value="TDC50694.1"/>
    <property type="molecule type" value="Genomic_DNA"/>
</dbReference>
<gene>
    <name evidence="2" type="ORF">E1212_14115</name>
</gene>
<accession>A0A4R4RMN2</accession>
<evidence type="ECO:0000256" key="1">
    <source>
        <dbReference type="SAM" id="SignalP"/>
    </source>
</evidence>
<dbReference type="AlphaFoldDB" id="A0A4R4RMN2"/>
<keyword evidence="3" id="KW-1185">Reference proteome</keyword>
<evidence type="ECO:0008006" key="4">
    <source>
        <dbReference type="Google" id="ProtNLM"/>
    </source>
</evidence>
<sequence>MRLPRPLAAAFAVTTLVTTAVAGPIAPAAASSTTVSTISSTIGATNVTPMHSPQLPKIVQDSNGWRYAVTLDGSGTSYPWISRIWKSPDGVNWTLAVTLNQWVYQPPSLLLDSGNRLWLTVPCYTGGQCYPGVAAASGASMERVYLVRLQFSSRLGDGSFDLGSWSDHSVRSAGAERYYGGMAIDNDRRYIYHAYSKADWSLNVSRFDTWTNTETTSLVGTPGVNEAYLYPRVRPGTTSGEVWLLFNQTVLNTGSSATIHGVQLWRSTDGGASFPSGQRYMVASCPSPDGVSNWCDAADLVVDSSNRPHVLFFTKISGVEHLHYWRGNAGSVTLPGSPHDLGAYDNHSQLAVAASGERFVLGTPAAGSGSLHVLRSTTGTGWTTETFPVSGAAQVYSPNLERKETGSWVPDAGTGIRMLLSTRPTGSSAFSRLDYLTYTPT</sequence>
<protein>
    <recommendedName>
        <fullName evidence="4">Exo-alpha-sialidase</fullName>
    </recommendedName>
</protein>
<dbReference type="InterPro" id="IPR036278">
    <property type="entry name" value="Sialidase_sf"/>
</dbReference>
<dbReference type="OrthoDB" id="5169149at2"/>
<proteinExistence type="predicted"/>
<dbReference type="Proteomes" id="UP000295621">
    <property type="component" value="Unassembled WGS sequence"/>
</dbReference>
<keyword evidence="1" id="KW-0732">Signal</keyword>